<dbReference type="Proteomes" id="UP001054945">
    <property type="component" value="Unassembled WGS sequence"/>
</dbReference>
<comment type="caution">
    <text evidence="1">The sequence shown here is derived from an EMBL/GenBank/DDBJ whole genome shotgun (WGS) entry which is preliminary data.</text>
</comment>
<reference evidence="1 2" key="1">
    <citation type="submission" date="2021-06" db="EMBL/GenBank/DDBJ databases">
        <title>Caerostris extrusa draft genome.</title>
        <authorList>
            <person name="Kono N."/>
            <person name="Arakawa K."/>
        </authorList>
    </citation>
    <scope>NUCLEOTIDE SEQUENCE [LARGE SCALE GENOMIC DNA]</scope>
</reference>
<sequence length="101" mass="11991">MPFSETIQKLCKQFLPILAIFHKKNKRFFQNCGKKTDGLESEAQVLLDELLCGFGNYFSEKERPRSVILRSHPLSRFALLRDHRRQIVKREKKFRAFHARA</sequence>
<evidence type="ECO:0000313" key="1">
    <source>
        <dbReference type="EMBL" id="GIY19024.1"/>
    </source>
</evidence>
<gene>
    <name evidence="1" type="ORF">CEXT_401721</name>
</gene>
<dbReference type="AlphaFoldDB" id="A0AAV4RB25"/>
<evidence type="ECO:0000313" key="2">
    <source>
        <dbReference type="Proteomes" id="UP001054945"/>
    </source>
</evidence>
<proteinExistence type="predicted"/>
<organism evidence="1 2">
    <name type="scientific">Caerostris extrusa</name>
    <name type="common">Bark spider</name>
    <name type="synonym">Caerostris bankana</name>
    <dbReference type="NCBI Taxonomy" id="172846"/>
    <lineage>
        <taxon>Eukaryota</taxon>
        <taxon>Metazoa</taxon>
        <taxon>Ecdysozoa</taxon>
        <taxon>Arthropoda</taxon>
        <taxon>Chelicerata</taxon>
        <taxon>Arachnida</taxon>
        <taxon>Araneae</taxon>
        <taxon>Araneomorphae</taxon>
        <taxon>Entelegynae</taxon>
        <taxon>Araneoidea</taxon>
        <taxon>Araneidae</taxon>
        <taxon>Caerostris</taxon>
    </lineage>
</organism>
<accession>A0AAV4RB25</accession>
<keyword evidence="2" id="KW-1185">Reference proteome</keyword>
<dbReference type="EMBL" id="BPLR01007706">
    <property type="protein sequence ID" value="GIY19024.1"/>
    <property type="molecule type" value="Genomic_DNA"/>
</dbReference>
<name>A0AAV4RB25_CAEEX</name>
<protein>
    <submittedName>
        <fullName evidence="1">Uncharacterized protein</fullName>
    </submittedName>
</protein>